<evidence type="ECO:0000313" key="3">
    <source>
        <dbReference type="Proteomes" id="UP001231109"/>
    </source>
</evidence>
<comment type="caution">
    <text evidence="2">The sequence shown here is derived from an EMBL/GenBank/DDBJ whole genome shotgun (WGS) entry which is preliminary data.</text>
</comment>
<sequence>MIEKVRISLWDIFTFFMTGVFALISASILLAITEQLPSSQVVIEFLIKLPTTYIIVVAPIVLTLVGLLIEPLANFFERHLGRIFFFWLARDSKPRQADEVTVEQYIKENGFGALNGKIQNPYFLCKEYVETKQLSTTFMVFLARYGFYRNCSFIVLVSGVVYFIGAFNWQASGWLIGSYFASALLTKRANEFYSYQAPAVYSAFLIDNLNWPAKQFFEPNNHPASATDKQE</sequence>
<accession>A0ABT9I4N8</accession>
<keyword evidence="1" id="KW-1133">Transmembrane helix</keyword>
<keyword evidence="1" id="KW-0472">Membrane</keyword>
<name>A0ABT9I4N8_9GAMM</name>
<feature type="transmembrane region" description="Helical" evidence="1">
    <location>
        <begin position="52"/>
        <end position="73"/>
    </location>
</feature>
<proteinExistence type="predicted"/>
<evidence type="ECO:0000313" key="2">
    <source>
        <dbReference type="EMBL" id="MDP5138334.1"/>
    </source>
</evidence>
<evidence type="ECO:0008006" key="4">
    <source>
        <dbReference type="Google" id="ProtNLM"/>
    </source>
</evidence>
<gene>
    <name evidence="2" type="ORF">ORJ04_20505</name>
</gene>
<keyword evidence="3" id="KW-1185">Reference proteome</keyword>
<keyword evidence="1" id="KW-0812">Transmembrane</keyword>
<dbReference type="EMBL" id="JAPJDZ010000134">
    <property type="protein sequence ID" value="MDP5138334.1"/>
    <property type="molecule type" value="Genomic_DNA"/>
</dbReference>
<dbReference type="RefSeq" id="WP_305977474.1">
    <property type="nucleotide sequence ID" value="NZ_JAPJDZ010000134.1"/>
</dbReference>
<reference evidence="2 3" key="1">
    <citation type="submission" date="2022-11" db="EMBL/GenBank/DDBJ databases">
        <title>Viruses from the air-sea interface of a natural surface slick.</title>
        <authorList>
            <person name="Rahlff J."/>
            <person name="Holmfeldt K."/>
        </authorList>
    </citation>
    <scope>NUCLEOTIDE SEQUENCE [LARGE SCALE GENOMIC DNA]</scope>
    <source>
        <strain evidence="2 3">SMS4</strain>
    </source>
</reference>
<feature type="transmembrane region" description="Helical" evidence="1">
    <location>
        <begin position="12"/>
        <end position="32"/>
    </location>
</feature>
<dbReference type="Proteomes" id="UP001231109">
    <property type="component" value="Unassembled WGS sequence"/>
</dbReference>
<organism evidence="2 3">
    <name type="scientific">Rheinheimera baltica</name>
    <dbReference type="NCBI Taxonomy" id="67576"/>
    <lineage>
        <taxon>Bacteria</taxon>
        <taxon>Pseudomonadati</taxon>
        <taxon>Pseudomonadota</taxon>
        <taxon>Gammaproteobacteria</taxon>
        <taxon>Chromatiales</taxon>
        <taxon>Chromatiaceae</taxon>
        <taxon>Rheinheimera</taxon>
    </lineage>
</organism>
<protein>
    <recommendedName>
        <fullName evidence="4">ABC transmembrane type-1 domain-containing protein</fullName>
    </recommendedName>
</protein>
<evidence type="ECO:0000256" key="1">
    <source>
        <dbReference type="SAM" id="Phobius"/>
    </source>
</evidence>
<feature type="transmembrane region" description="Helical" evidence="1">
    <location>
        <begin position="147"/>
        <end position="165"/>
    </location>
</feature>